<protein>
    <submittedName>
        <fullName evidence="5">Fe-S cluster assembly ATPase SufC</fullName>
    </submittedName>
</protein>
<comment type="caution">
    <text evidence="5">The sequence shown here is derived from an EMBL/GenBank/DDBJ whole genome shotgun (WGS) entry which is preliminary data.</text>
</comment>
<keyword evidence="3" id="KW-0067">ATP-binding</keyword>
<evidence type="ECO:0000256" key="3">
    <source>
        <dbReference type="ARBA" id="ARBA00022840"/>
    </source>
</evidence>
<evidence type="ECO:0000313" key="6">
    <source>
        <dbReference type="Proteomes" id="UP000178636"/>
    </source>
</evidence>
<dbReference type="InterPro" id="IPR003439">
    <property type="entry name" value="ABC_transporter-like_ATP-bd"/>
</dbReference>
<comment type="similarity">
    <text evidence="1">Belongs to the ABC transporter superfamily. Ycf16 family.</text>
</comment>
<dbReference type="PANTHER" id="PTHR43204:SF1">
    <property type="entry name" value="ABC TRANSPORTER I FAMILY MEMBER 6, CHLOROPLASTIC"/>
    <property type="match status" value="1"/>
</dbReference>
<evidence type="ECO:0000259" key="4">
    <source>
        <dbReference type="PROSITE" id="PS50893"/>
    </source>
</evidence>
<proteinExistence type="inferred from homology"/>
<dbReference type="InterPro" id="IPR010230">
    <property type="entry name" value="FeS-cluster_ATPase_SufC"/>
</dbReference>
<dbReference type="InterPro" id="IPR027417">
    <property type="entry name" value="P-loop_NTPase"/>
</dbReference>
<dbReference type="NCBIfam" id="TIGR01978">
    <property type="entry name" value="sufC"/>
    <property type="match status" value="1"/>
</dbReference>
<evidence type="ECO:0000256" key="2">
    <source>
        <dbReference type="ARBA" id="ARBA00022741"/>
    </source>
</evidence>
<name>A0A1G2DFD3_9BACT</name>
<keyword evidence="2" id="KW-0547">Nucleotide-binding</keyword>
<dbReference type="Gene3D" id="3.40.50.300">
    <property type="entry name" value="P-loop containing nucleotide triphosphate hydrolases"/>
    <property type="match status" value="1"/>
</dbReference>
<dbReference type="PROSITE" id="PS50893">
    <property type="entry name" value="ABC_TRANSPORTER_2"/>
    <property type="match status" value="1"/>
</dbReference>
<dbReference type="AlphaFoldDB" id="A0A1G2DFD3"/>
<organism evidence="5 6">
    <name type="scientific">Candidatus Lloydbacteria bacterium RIFCSPHIGHO2_02_FULL_54_17</name>
    <dbReference type="NCBI Taxonomy" id="1798664"/>
    <lineage>
        <taxon>Bacteria</taxon>
        <taxon>Candidatus Lloydiibacteriota</taxon>
    </lineage>
</organism>
<dbReference type="Proteomes" id="UP000178636">
    <property type="component" value="Unassembled WGS sequence"/>
</dbReference>
<dbReference type="EMBL" id="MHLO01000033">
    <property type="protein sequence ID" value="OGZ11508.1"/>
    <property type="molecule type" value="Genomic_DNA"/>
</dbReference>
<sequence length="261" mass="28261">MSEFSVQDLVVEADGKIVVNGASFALMGGEVHVLMGPNGSGKSSLLNAIMGHPKYVLTKGEITLDRADITGLSTEKKAQAGIFLSLQHLPEIAGVTLTNFLHKAYCARNTRSDPKNQSPRSGFVFRDTPNIAPLDFYKMMEARAKEFGIDPTFLKKHLNAGLSGGEKKLSEVLQLLALEPKFALLDEIDSGVDVDALKKVFGVIEHLRAKGIGFLLVSHHPNLLQHVQPKRVTVMKDGKVVATGGKELMETIARDGFDAVS</sequence>
<dbReference type="Pfam" id="PF00005">
    <property type="entry name" value="ABC_tran"/>
    <property type="match status" value="1"/>
</dbReference>
<accession>A0A1G2DFD3</accession>
<gene>
    <name evidence="5" type="ORF">A3C93_01165</name>
</gene>
<dbReference type="PANTHER" id="PTHR43204">
    <property type="entry name" value="ABC TRANSPORTER I FAMILY MEMBER 6, CHLOROPLASTIC"/>
    <property type="match status" value="1"/>
</dbReference>
<evidence type="ECO:0000313" key="5">
    <source>
        <dbReference type="EMBL" id="OGZ11508.1"/>
    </source>
</evidence>
<dbReference type="GO" id="GO:0016887">
    <property type="term" value="F:ATP hydrolysis activity"/>
    <property type="evidence" value="ECO:0007669"/>
    <property type="project" value="InterPro"/>
</dbReference>
<dbReference type="SUPFAM" id="SSF52540">
    <property type="entry name" value="P-loop containing nucleoside triphosphate hydrolases"/>
    <property type="match status" value="1"/>
</dbReference>
<reference evidence="5 6" key="1">
    <citation type="journal article" date="2016" name="Nat. Commun.">
        <title>Thousands of microbial genomes shed light on interconnected biogeochemical processes in an aquifer system.</title>
        <authorList>
            <person name="Anantharaman K."/>
            <person name="Brown C.T."/>
            <person name="Hug L.A."/>
            <person name="Sharon I."/>
            <person name="Castelle C.J."/>
            <person name="Probst A.J."/>
            <person name="Thomas B.C."/>
            <person name="Singh A."/>
            <person name="Wilkins M.J."/>
            <person name="Karaoz U."/>
            <person name="Brodie E.L."/>
            <person name="Williams K.H."/>
            <person name="Hubbard S.S."/>
            <person name="Banfield J.F."/>
        </authorList>
    </citation>
    <scope>NUCLEOTIDE SEQUENCE [LARGE SCALE GENOMIC DNA]</scope>
</reference>
<dbReference type="GO" id="GO:0005524">
    <property type="term" value="F:ATP binding"/>
    <property type="evidence" value="ECO:0007669"/>
    <property type="project" value="UniProtKB-KW"/>
</dbReference>
<evidence type="ECO:0000256" key="1">
    <source>
        <dbReference type="ARBA" id="ARBA00006216"/>
    </source>
</evidence>
<feature type="domain" description="ABC transporter" evidence="4">
    <location>
        <begin position="4"/>
        <end position="261"/>
    </location>
</feature>
<dbReference type="STRING" id="1798664.A3C93_01165"/>